<evidence type="ECO:0000313" key="1">
    <source>
        <dbReference type="EMBL" id="KVG57107.1"/>
    </source>
</evidence>
<dbReference type="EMBL" id="LOXM01000246">
    <property type="protein sequence ID" value="KVG57107.1"/>
    <property type="molecule type" value="Genomic_DNA"/>
</dbReference>
<protein>
    <submittedName>
        <fullName evidence="1">Uncharacterized protein</fullName>
    </submittedName>
</protein>
<proteinExistence type="predicted"/>
<comment type="caution">
    <text evidence="1">The sequence shown here is derived from an EMBL/GenBank/DDBJ whole genome shotgun (WGS) entry which is preliminary data.</text>
</comment>
<accession>A0A103QWY2</accession>
<dbReference type="AlphaFoldDB" id="A0A103QWY2"/>
<evidence type="ECO:0000313" key="2">
    <source>
        <dbReference type="Proteomes" id="UP000064029"/>
    </source>
</evidence>
<dbReference type="Proteomes" id="UP000064029">
    <property type="component" value="Unassembled WGS sequence"/>
</dbReference>
<organism evidence="1 2">
    <name type="scientific">Burkholderia ubonensis</name>
    <dbReference type="NCBI Taxonomy" id="101571"/>
    <lineage>
        <taxon>Bacteria</taxon>
        <taxon>Pseudomonadati</taxon>
        <taxon>Pseudomonadota</taxon>
        <taxon>Betaproteobacteria</taxon>
        <taxon>Burkholderiales</taxon>
        <taxon>Burkholderiaceae</taxon>
        <taxon>Burkholderia</taxon>
        <taxon>Burkholderia cepacia complex</taxon>
    </lineage>
</organism>
<sequence>MPSMRGRSGGARFSVPLPPAPPAYFVAVRIVMSFRTFAPAVLVLSGPFAGPSGVFQRSARRAVRAG</sequence>
<name>A0A103QWY2_9BURK</name>
<gene>
    <name evidence="1" type="ORF">WJ33_34975</name>
</gene>
<reference evidence="1 2" key="1">
    <citation type="submission" date="2015-11" db="EMBL/GenBank/DDBJ databases">
        <title>Expanding the genomic diversity of Burkholderia species for the development of highly accurate diagnostics.</title>
        <authorList>
            <person name="Sahl J."/>
            <person name="Keim P."/>
            <person name="Wagner D."/>
        </authorList>
    </citation>
    <scope>NUCLEOTIDE SEQUENCE [LARGE SCALE GENOMIC DNA]</scope>
    <source>
        <strain evidence="1 2">MSMB2036</strain>
    </source>
</reference>